<dbReference type="SUPFAM" id="SSF53098">
    <property type="entry name" value="Ribonuclease H-like"/>
    <property type="match status" value="1"/>
</dbReference>
<dbReference type="GO" id="GO:0004523">
    <property type="term" value="F:RNA-DNA hybrid ribonuclease activity"/>
    <property type="evidence" value="ECO:0007669"/>
    <property type="project" value="InterPro"/>
</dbReference>
<evidence type="ECO:0000259" key="2">
    <source>
        <dbReference type="PROSITE" id="PS50879"/>
    </source>
</evidence>
<dbReference type="EMBL" id="LGRX02034428">
    <property type="protein sequence ID" value="KAK3237822.1"/>
    <property type="molecule type" value="Genomic_DNA"/>
</dbReference>
<evidence type="ECO:0000313" key="3">
    <source>
        <dbReference type="EMBL" id="KAK3237822.1"/>
    </source>
</evidence>
<feature type="domain" description="RNase H type-1" evidence="2">
    <location>
        <begin position="1"/>
        <end position="54"/>
    </location>
</feature>
<dbReference type="InterPro" id="IPR036397">
    <property type="entry name" value="RNaseH_sf"/>
</dbReference>
<dbReference type="PROSITE" id="PS50879">
    <property type="entry name" value="RNASE_H_1"/>
    <property type="match status" value="1"/>
</dbReference>
<proteinExistence type="predicted"/>
<dbReference type="InterPro" id="IPR012337">
    <property type="entry name" value="RNaseH-like_sf"/>
</dbReference>
<protein>
    <recommendedName>
        <fullName evidence="2">RNase H type-1 domain-containing protein</fullName>
    </recommendedName>
</protein>
<feature type="compositionally biased region" description="Basic and acidic residues" evidence="1">
    <location>
        <begin position="268"/>
        <end position="283"/>
    </location>
</feature>
<sequence length="283" mass="33184">MTWKDKHSDMLHKLLEEIGHLNEKGTEVTLHKVKAHTGIKGNEKANAVARRACEEGEYTEAHDNKEVIQLQMFLHPEMQDRGELIMGRNAVYKEVEKQVRNKKRQKNGRMQQLKRKLEGEPQEWGRERQHKRGKENDKREQHDTKIGERQGELTQLTEEELIELLYGMEEAGHGNVYNQEQQEMMENWQEDDQQMGIRAAEECLEEILTKECTKDEAREVDRKRRERQENENTRVKRIKSGTARKTRGAHATPNGGHGNTRIVEWILEDEKTTGDNDDTEKQI</sequence>
<feature type="compositionally biased region" description="Basic residues" evidence="1">
    <location>
        <begin position="235"/>
        <end position="248"/>
    </location>
</feature>
<organism evidence="3 4">
    <name type="scientific">Cymbomonas tetramitiformis</name>
    <dbReference type="NCBI Taxonomy" id="36881"/>
    <lineage>
        <taxon>Eukaryota</taxon>
        <taxon>Viridiplantae</taxon>
        <taxon>Chlorophyta</taxon>
        <taxon>Pyramimonadophyceae</taxon>
        <taxon>Pyramimonadales</taxon>
        <taxon>Pyramimonadaceae</taxon>
        <taxon>Cymbomonas</taxon>
    </lineage>
</organism>
<reference evidence="3 4" key="1">
    <citation type="journal article" date="2015" name="Genome Biol. Evol.">
        <title>Comparative Genomics of a Bacterivorous Green Alga Reveals Evolutionary Causalities and Consequences of Phago-Mixotrophic Mode of Nutrition.</title>
        <authorList>
            <person name="Burns J.A."/>
            <person name="Paasch A."/>
            <person name="Narechania A."/>
            <person name="Kim E."/>
        </authorList>
    </citation>
    <scope>NUCLEOTIDE SEQUENCE [LARGE SCALE GENOMIC DNA]</scope>
    <source>
        <strain evidence="3 4">PLY_AMNH</strain>
    </source>
</reference>
<keyword evidence="4" id="KW-1185">Reference proteome</keyword>
<dbReference type="InterPro" id="IPR002156">
    <property type="entry name" value="RNaseH_domain"/>
</dbReference>
<feature type="compositionally biased region" description="Basic and acidic residues" evidence="1">
    <location>
        <begin position="214"/>
        <end position="234"/>
    </location>
</feature>
<evidence type="ECO:0000256" key="1">
    <source>
        <dbReference type="SAM" id="MobiDB-lite"/>
    </source>
</evidence>
<evidence type="ECO:0000313" key="4">
    <source>
        <dbReference type="Proteomes" id="UP001190700"/>
    </source>
</evidence>
<dbReference type="AlphaFoldDB" id="A0AAE0BLG4"/>
<feature type="compositionally biased region" description="Basic and acidic residues" evidence="1">
    <location>
        <begin position="134"/>
        <end position="149"/>
    </location>
</feature>
<comment type="caution">
    <text evidence="3">The sequence shown here is derived from an EMBL/GenBank/DDBJ whole genome shotgun (WGS) entry which is preliminary data.</text>
</comment>
<accession>A0AAE0BLG4</accession>
<gene>
    <name evidence="3" type="ORF">CYMTET_52124</name>
</gene>
<feature type="compositionally biased region" description="Basic and acidic residues" evidence="1">
    <location>
        <begin position="115"/>
        <end position="127"/>
    </location>
</feature>
<feature type="region of interest" description="Disordered" evidence="1">
    <location>
        <begin position="214"/>
        <end position="283"/>
    </location>
</feature>
<dbReference type="GO" id="GO:0003676">
    <property type="term" value="F:nucleic acid binding"/>
    <property type="evidence" value="ECO:0007669"/>
    <property type="project" value="InterPro"/>
</dbReference>
<dbReference type="Gene3D" id="3.30.420.10">
    <property type="entry name" value="Ribonuclease H-like superfamily/Ribonuclease H"/>
    <property type="match status" value="1"/>
</dbReference>
<name>A0AAE0BLG4_9CHLO</name>
<feature type="region of interest" description="Disordered" evidence="1">
    <location>
        <begin position="98"/>
        <end position="149"/>
    </location>
</feature>
<dbReference type="Proteomes" id="UP001190700">
    <property type="component" value="Unassembled WGS sequence"/>
</dbReference>